<dbReference type="RefSeq" id="WP_332287910.1">
    <property type="nucleotide sequence ID" value="NZ_JAZIBG010000009.1"/>
</dbReference>
<sequence length="197" mass="21216">MGAIFMSASVPLPGRAPFDQDCEPQMIQSAVSALATVALGRKTLVWGGHPAITPMLWASAQDLGVQYATAVRLFQTKFIPTEDFPEENKHFANVTYVEAVDGDCTKSLLAMRVAMLQSTKFDAAVFIGGMDGIIDEHALFSQMHANARCIVIGNTGGAARSLAASLNYTVPADIGPLDFISLLYRELDISPLDKRHS</sequence>
<dbReference type="EMBL" id="JAZIBG010000009">
    <property type="protein sequence ID" value="MEF7612995.1"/>
    <property type="molecule type" value="Genomic_DNA"/>
</dbReference>
<dbReference type="Proteomes" id="UP001336250">
    <property type="component" value="Unassembled WGS sequence"/>
</dbReference>
<reference evidence="1 2" key="1">
    <citation type="submission" date="2024-02" db="EMBL/GenBank/DDBJ databases">
        <title>Genome sequence of Aquincola sp. MAHUQ-54.</title>
        <authorList>
            <person name="Huq M.A."/>
        </authorList>
    </citation>
    <scope>NUCLEOTIDE SEQUENCE [LARGE SCALE GENOMIC DNA]</scope>
    <source>
        <strain evidence="1 2">MAHUQ-54</strain>
    </source>
</reference>
<dbReference type="AlphaFoldDB" id="A0AAW9QD27"/>
<dbReference type="Pfam" id="PF18180">
    <property type="entry name" value="LD_cluster3"/>
    <property type="match status" value="1"/>
</dbReference>
<gene>
    <name evidence="1" type="ORF">V4F39_03660</name>
</gene>
<evidence type="ECO:0000313" key="2">
    <source>
        <dbReference type="Proteomes" id="UP001336250"/>
    </source>
</evidence>
<accession>A0AAW9QD27</accession>
<comment type="caution">
    <text evidence="1">The sequence shown here is derived from an EMBL/GenBank/DDBJ whole genome shotgun (WGS) entry which is preliminary data.</text>
</comment>
<name>A0AAW9QD27_9BURK</name>
<dbReference type="InterPro" id="IPR041197">
    <property type="entry name" value="LD_cluster3"/>
</dbReference>
<organism evidence="1 2">
    <name type="scientific">Aquincola agrisoli</name>
    <dbReference type="NCBI Taxonomy" id="3119538"/>
    <lineage>
        <taxon>Bacteria</taxon>
        <taxon>Pseudomonadati</taxon>
        <taxon>Pseudomonadota</taxon>
        <taxon>Betaproteobacteria</taxon>
        <taxon>Burkholderiales</taxon>
        <taxon>Sphaerotilaceae</taxon>
        <taxon>Aquincola</taxon>
    </lineage>
</organism>
<proteinExistence type="predicted"/>
<evidence type="ECO:0000313" key="1">
    <source>
        <dbReference type="EMBL" id="MEF7612995.1"/>
    </source>
</evidence>
<keyword evidence="2" id="KW-1185">Reference proteome</keyword>
<protein>
    <submittedName>
        <fullName evidence="1">Uncharacterized protein</fullName>
    </submittedName>
</protein>